<dbReference type="InterPro" id="IPR014776">
    <property type="entry name" value="4pyrrole_Mease_sub2"/>
</dbReference>
<dbReference type="InterPro" id="IPR050161">
    <property type="entry name" value="Siro_Cobalamin_biosynth"/>
</dbReference>
<dbReference type="FunFam" id="3.30.950.10:FF:000001">
    <property type="entry name" value="Siroheme synthase"/>
    <property type="match status" value="1"/>
</dbReference>
<evidence type="ECO:0000256" key="6">
    <source>
        <dbReference type="RuleBase" id="RU003960"/>
    </source>
</evidence>
<dbReference type="InterPro" id="IPR000878">
    <property type="entry name" value="4pyrrol_Mease"/>
</dbReference>
<dbReference type="PANTHER" id="PTHR45790">
    <property type="entry name" value="SIROHEME SYNTHASE-RELATED"/>
    <property type="match status" value="1"/>
</dbReference>
<name>A0A9D2PLX8_9FIRM</name>
<dbReference type="Pfam" id="PF02602">
    <property type="entry name" value="HEM4"/>
    <property type="match status" value="1"/>
</dbReference>
<keyword evidence="4" id="KW-0949">S-adenosyl-L-methionine</keyword>
<evidence type="ECO:0000313" key="10">
    <source>
        <dbReference type="Proteomes" id="UP000823886"/>
    </source>
</evidence>
<evidence type="ECO:0000256" key="3">
    <source>
        <dbReference type="ARBA" id="ARBA00022679"/>
    </source>
</evidence>
<dbReference type="InterPro" id="IPR006366">
    <property type="entry name" value="CobA/CysG_C"/>
</dbReference>
<evidence type="ECO:0000256" key="2">
    <source>
        <dbReference type="ARBA" id="ARBA00022603"/>
    </source>
</evidence>
<dbReference type="CDD" id="cd11642">
    <property type="entry name" value="SUMT"/>
    <property type="match status" value="1"/>
</dbReference>
<dbReference type="NCBIfam" id="NF004790">
    <property type="entry name" value="PRK06136.1"/>
    <property type="match status" value="1"/>
</dbReference>
<dbReference type="Gene3D" id="3.40.50.10090">
    <property type="match status" value="2"/>
</dbReference>
<feature type="domain" description="Tetrapyrrole methylase" evidence="7">
    <location>
        <begin position="5"/>
        <end position="216"/>
    </location>
</feature>
<dbReference type="InterPro" id="IPR003754">
    <property type="entry name" value="4pyrrol_synth_uPrphyn_synth"/>
</dbReference>
<evidence type="ECO:0000313" key="9">
    <source>
        <dbReference type="EMBL" id="HJC62911.1"/>
    </source>
</evidence>
<dbReference type="EMBL" id="DWVZ01000059">
    <property type="protein sequence ID" value="HJC62911.1"/>
    <property type="molecule type" value="Genomic_DNA"/>
</dbReference>
<keyword evidence="5" id="KW-0627">Porphyrin biosynthesis</keyword>
<dbReference type="EC" id="2.1.1.107" evidence="1"/>
<dbReference type="GO" id="GO:0004851">
    <property type="term" value="F:uroporphyrin-III C-methyltransferase activity"/>
    <property type="evidence" value="ECO:0007669"/>
    <property type="project" value="UniProtKB-EC"/>
</dbReference>
<gene>
    <name evidence="9" type="primary">cobA</name>
    <name evidence="9" type="ORF">H9753_04755</name>
</gene>
<dbReference type="SUPFAM" id="SSF53790">
    <property type="entry name" value="Tetrapyrrole methylase"/>
    <property type="match status" value="1"/>
</dbReference>
<organism evidence="9 10">
    <name type="scientific">Candidatus Blautia merdavium</name>
    <dbReference type="NCBI Taxonomy" id="2838494"/>
    <lineage>
        <taxon>Bacteria</taxon>
        <taxon>Bacillati</taxon>
        <taxon>Bacillota</taxon>
        <taxon>Clostridia</taxon>
        <taxon>Lachnospirales</taxon>
        <taxon>Lachnospiraceae</taxon>
        <taxon>Blautia</taxon>
    </lineage>
</organism>
<dbReference type="GO" id="GO:0032259">
    <property type="term" value="P:methylation"/>
    <property type="evidence" value="ECO:0007669"/>
    <property type="project" value="UniProtKB-KW"/>
</dbReference>
<dbReference type="SUPFAM" id="SSF69618">
    <property type="entry name" value="HemD-like"/>
    <property type="match status" value="1"/>
</dbReference>
<evidence type="ECO:0000256" key="1">
    <source>
        <dbReference type="ARBA" id="ARBA00012162"/>
    </source>
</evidence>
<feature type="domain" description="Tetrapyrrole biosynthesis uroporphyrinogen III synthase" evidence="8">
    <location>
        <begin position="267"/>
        <end position="493"/>
    </location>
</feature>
<dbReference type="InterPro" id="IPR014777">
    <property type="entry name" value="4pyrrole_Mease_sub1"/>
</dbReference>
<evidence type="ECO:0000256" key="4">
    <source>
        <dbReference type="ARBA" id="ARBA00022691"/>
    </source>
</evidence>
<keyword evidence="3 6" id="KW-0808">Transferase</keyword>
<dbReference type="Pfam" id="PF00590">
    <property type="entry name" value="TP_methylase"/>
    <property type="match status" value="1"/>
</dbReference>
<dbReference type="Gene3D" id="3.30.950.10">
    <property type="entry name" value="Methyltransferase, Cobalt-precorrin-4 Transmethylase, Domain 2"/>
    <property type="match status" value="1"/>
</dbReference>
<protein>
    <recommendedName>
        <fullName evidence="1">uroporphyrinogen-III C-methyltransferase</fullName>
        <ecNumber evidence="1">2.1.1.107</ecNumber>
    </recommendedName>
</protein>
<dbReference type="InterPro" id="IPR036108">
    <property type="entry name" value="4pyrrol_syn_uPrphyn_synt_sf"/>
</dbReference>
<dbReference type="Gene3D" id="3.40.1010.10">
    <property type="entry name" value="Cobalt-precorrin-4 Transmethylase, Domain 1"/>
    <property type="match status" value="1"/>
</dbReference>
<evidence type="ECO:0000256" key="5">
    <source>
        <dbReference type="ARBA" id="ARBA00023244"/>
    </source>
</evidence>
<reference evidence="9" key="2">
    <citation type="submission" date="2021-04" db="EMBL/GenBank/DDBJ databases">
        <authorList>
            <person name="Gilroy R."/>
        </authorList>
    </citation>
    <scope>NUCLEOTIDE SEQUENCE</scope>
    <source>
        <strain evidence="9">ChiBcec2-3848</strain>
    </source>
</reference>
<accession>A0A9D2PLX8</accession>
<dbReference type="InterPro" id="IPR003043">
    <property type="entry name" value="Uropor_MeTrfase_CS"/>
</dbReference>
<sequence>MSTGKVWLVGAGPGDIGLFTIKGMETLKNAEVVVYDSLVGQGVLSKIPRSARCINVGKRAAHHTMPQEKINEILVEEAKKGFRVVRLKGGDPFLFGRGGEELELLAKEGIPYEIVPGVTSPIAVPAYNGIPVTHRDFTSSLHIITGHKKQGQAYDIDFEALVRTGGTLVFLMGVTALGDILNALLQAGMEKDMPAAILQKGTTAGQKRIVATVATLEEEVRRQGIETPAIIVVGKVCALAEEFAWYEKLPLAGYKVLVTRPRDLISSMAEKLRLLGAEVLELPAIRTEPLQDQSALTAAFDQLPSYTWIVFTSPTGVKVFFEEMKKQKRDIRSMGKAKIAAIGNGTQKALEERGLLADLVPEVFDGQHLGEALSRACQETDKILIPRAKLGNRELIQELEKKEGLIIHDIATYDTFYERQEAIDESKEFDAGTIDCAVFTSASTVRGFAAATPGLDYKKVRAACIGRQTKAEADALGMETYMSSCARIDSLVQLVIELKEKDQKN</sequence>
<dbReference type="PROSITE" id="PS00840">
    <property type="entry name" value="SUMT_2"/>
    <property type="match status" value="1"/>
</dbReference>
<evidence type="ECO:0000259" key="8">
    <source>
        <dbReference type="Pfam" id="PF02602"/>
    </source>
</evidence>
<dbReference type="GO" id="GO:0019354">
    <property type="term" value="P:siroheme biosynthetic process"/>
    <property type="evidence" value="ECO:0007669"/>
    <property type="project" value="InterPro"/>
</dbReference>
<dbReference type="GO" id="GO:0004852">
    <property type="term" value="F:uroporphyrinogen-III synthase activity"/>
    <property type="evidence" value="ECO:0007669"/>
    <property type="project" value="InterPro"/>
</dbReference>
<dbReference type="AlphaFoldDB" id="A0A9D2PLX8"/>
<evidence type="ECO:0000259" key="7">
    <source>
        <dbReference type="Pfam" id="PF00590"/>
    </source>
</evidence>
<keyword evidence="2 6" id="KW-0489">Methyltransferase</keyword>
<dbReference type="PANTHER" id="PTHR45790:SF3">
    <property type="entry name" value="S-ADENOSYL-L-METHIONINE-DEPENDENT UROPORPHYRINOGEN III METHYLTRANSFERASE, CHLOROPLASTIC"/>
    <property type="match status" value="1"/>
</dbReference>
<dbReference type="InterPro" id="IPR035996">
    <property type="entry name" value="4pyrrol_Methylase_sf"/>
</dbReference>
<comment type="caution">
    <text evidence="9">The sequence shown here is derived from an EMBL/GenBank/DDBJ whole genome shotgun (WGS) entry which is preliminary data.</text>
</comment>
<reference evidence="9" key="1">
    <citation type="journal article" date="2021" name="PeerJ">
        <title>Extensive microbial diversity within the chicken gut microbiome revealed by metagenomics and culture.</title>
        <authorList>
            <person name="Gilroy R."/>
            <person name="Ravi A."/>
            <person name="Getino M."/>
            <person name="Pursley I."/>
            <person name="Horton D.L."/>
            <person name="Alikhan N.F."/>
            <person name="Baker D."/>
            <person name="Gharbi K."/>
            <person name="Hall N."/>
            <person name="Watson M."/>
            <person name="Adriaenssens E.M."/>
            <person name="Foster-Nyarko E."/>
            <person name="Jarju S."/>
            <person name="Secka A."/>
            <person name="Antonio M."/>
            <person name="Oren A."/>
            <person name="Chaudhuri R.R."/>
            <person name="La Ragione R."/>
            <person name="Hildebrand F."/>
            <person name="Pallen M.J."/>
        </authorList>
    </citation>
    <scope>NUCLEOTIDE SEQUENCE</scope>
    <source>
        <strain evidence="9">ChiBcec2-3848</strain>
    </source>
</reference>
<dbReference type="CDD" id="cd06578">
    <property type="entry name" value="HemD"/>
    <property type="match status" value="1"/>
</dbReference>
<proteinExistence type="inferred from homology"/>
<dbReference type="FunFam" id="3.40.1010.10:FF:000001">
    <property type="entry name" value="Siroheme synthase"/>
    <property type="match status" value="1"/>
</dbReference>
<dbReference type="NCBIfam" id="TIGR01469">
    <property type="entry name" value="cobA_cysG_Cterm"/>
    <property type="match status" value="1"/>
</dbReference>
<dbReference type="Proteomes" id="UP000823886">
    <property type="component" value="Unassembled WGS sequence"/>
</dbReference>
<comment type="similarity">
    <text evidence="6">Belongs to the precorrin methyltransferase family.</text>
</comment>